<proteinExistence type="predicted"/>
<feature type="signal peptide" evidence="1">
    <location>
        <begin position="1"/>
        <end position="23"/>
    </location>
</feature>
<sequence length="228" mass="25321" precursor="true">MKTTLTFLFCLALSCAATLVCNAADDGWKPLFDGKSIDDWTVRGGTAQYRVEDSAIVGTTVEGSANTFLCKGPYSDFELELDVKCDPELNSGIQIRSHVYEKDTPQASKPKNIRKAGVVYGYQCEIAKAAGGVAGNFWDEARWTRWHDDFTNKPQAQTALKDGEWNHYRIVAEGNRIRSWVNGVPCADFTDDMDSSGFIGLQVHGIKKGAGPYEVRWKNVRIKELGEK</sequence>
<evidence type="ECO:0000256" key="1">
    <source>
        <dbReference type="SAM" id="SignalP"/>
    </source>
</evidence>
<gene>
    <name evidence="3" type="ORF">Poly41_55320</name>
</gene>
<reference evidence="3 4" key="1">
    <citation type="submission" date="2019-02" db="EMBL/GenBank/DDBJ databases">
        <title>Deep-cultivation of Planctomycetes and their phenomic and genomic characterization uncovers novel biology.</title>
        <authorList>
            <person name="Wiegand S."/>
            <person name="Jogler M."/>
            <person name="Boedeker C."/>
            <person name="Pinto D."/>
            <person name="Vollmers J."/>
            <person name="Rivas-Marin E."/>
            <person name="Kohn T."/>
            <person name="Peeters S.H."/>
            <person name="Heuer A."/>
            <person name="Rast P."/>
            <person name="Oberbeckmann S."/>
            <person name="Bunk B."/>
            <person name="Jeske O."/>
            <person name="Meyerdierks A."/>
            <person name="Storesund J.E."/>
            <person name="Kallscheuer N."/>
            <person name="Luecker S."/>
            <person name="Lage O.M."/>
            <person name="Pohl T."/>
            <person name="Merkel B.J."/>
            <person name="Hornburger P."/>
            <person name="Mueller R.-W."/>
            <person name="Bruemmer F."/>
            <person name="Labrenz M."/>
            <person name="Spormann A.M."/>
            <person name="Op Den Camp H."/>
            <person name="Overmann J."/>
            <person name="Amann R."/>
            <person name="Jetten M.S.M."/>
            <person name="Mascher T."/>
            <person name="Medema M.H."/>
            <person name="Devos D.P."/>
            <person name="Kaster A.-K."/>
            <person name="Ovreas L."/>
            <person name="Rohde M."/>
            <person name="Galperin M.Y."/>
            <person name="Jogler C."/>
        </authorList>
    </citation>
    <scope>NUCLEOTIDE SEQUENCE [LARGE SCALE GENOMIC DNA]</scope>
    <source>
        <strain evidence="3 4">Poly41</strain>
    </source>
</reference>
<dbReference type="Gene3D" id="2.60.120.560">
    <property type="entry name" value="Exo-inulinase, domain 1"/>
    <property type="match status" value="1"/>
</dbReference>
<protein>
    <recommendedName>
        <fullName evidence="2">3-keto-alpha-glucoside-1,2-lyase/3-keto-2-hydroxy-glucal hydratase domain-containing protein</fullName>
    </recommendedName>
</protein>
<keyword evidence="1" id="KW-0732">Signal</keyword>
<evidence type="ECO:0000313" key="3">
    <source>
        <dbReference type="EMBL" id="TWU32554.1"/>
    </source>
</evidence>
<organism evidence="3 4">
    <name type="scientific">Novipirellula artificiosorum</name>
    <dbReference type="NCBI Taxonomy" id="2528016"/>
    <lineage>
        <taxon>Bacteria</taxon>
        <taxon>Pseudomonadati</taxon>
        <taxon>Planctomycetota</taxon>
        <taxon>Planctomycetia</taxon>
        <taxon>Pirellulales</taxon>
        <taxon>Pirellulaceae</taxon>
        <taxon>Novipirellula</taxon>
    </lineage>
</organism>
<dbReference type="RefSeq" id="WP_146530307.1">
    <property type="nucleotide sequence ID" value="NZ_SJPV01000012.1"/>
</dbReference>
<comment type="caution">
    <text evidence="3">The sequence shown here is derived from an EMBL/GenBank/DDBJ whole genome shotgun (WGS) entry which is preliminary data.</text>
</comment>
<dbReference type="InterPro" id="IPR010496">
    <property type="entry name" value="AL/BT2_dom"/>
</dbReference>
<feature type="chain" id="PRO_5022835921" description="3-keto-alpha-glucoside-1,2-lyase/3-keto-2-hydroxy-glucal hydratase domain-containing protein" evidence="1">
    <location>
        <begin position="24"/>
        <end position="228"/>
    </location>
</feature>
<evidence type="ECO:0000313" key="4">
    <source>
        <dbReference type="Proteomes" id="UP000319143"/>
    </source>
</evidence>
<dbReference type="OrthoDB" id="9780017at2"/>
<dbReference type="PROSITE" id="PS51257">
    <property type="entry name" value="PROKAR_LIPOPROTEIN"/>
    <property type="match status" value="1"/>
</dbReference>
<keyword evidence="4" id="KW-1185">Reference proteome</keyword>
<accession>A0A5C6D9T2</accession>
<name>A0A5C6D9T2_9BACT</name>
<feature type="domain" description="3-keto-alpha-glucoside-1,2-lyase/3-keto-2-hydroxy-glucal hydratase" evidence="2">
    <location>
        <begin position="27"/>
        <end position="223"/>
    </location>
</feature>
<dbReference type="Proteomes" id="UP000319143">
    <property type="component" value="Unassembled WGS sequence"/>
</dbReference>
<dbReference type="AlphaFoldDB" id="A0A5C6D9T2"/>
<dbReference type="Pfam" id="PF06439">
    <property type="entry name" value="3keto-disac_hyd"/>
    <property type="match status" value="1"/>
</dbReference>
<evidence type="ECO:0000259" key="2">
    <source>
        <dbReference type="Pfam" id="PF06439"/>
    </source>
</evidence>
<dbReference type="EMBL" id="SJPV01000012">
    <property type="protein sequence ID" value="TWU32554.1"/>
    <property type="molecule type" value="Genomic_DNA"/>
</dbReference>
<dbReference type="GO" id="GO:0016787">
    <property type="term" value="F:hydrolase activity"/>
    <property type="evidence" value="ECO:0007669"/>
    <property type="project" value="InterPro"/>
</dbReference>